<dbReference type="Proteomes" id="UP000326759">
    <property type="component" value="Unassembled WGS sequence"/>
</dbReference>
<keyword evidence="8" id="KW-1185">Reference proteome</keyword>
<comment type="function">
    <text evidence="5">Putative transcription factor required for axon growth and guidance in the central and peripheral nervous systems. Repels CNS axons away from the midline by promoting the expression of the midline repellent sli and its receptor robo.</text>
</comment>
<keyword evidence="2" id="KW-0221">Differentiation</keyword>
<protein>
    <recommendedName>
        <fullName evidence="6">BTB domain-containing protein</fullName>
    </recommendedName>
</protein>
<sequence>EKFCDTTVVCEKKFFQLHRVILSNCSDYFEDIFDKTPCKHPFIVLKDVTAKEFKLILDFIYRGEVEICQSELNKFLDIAKGLKIRGIKTATVLISEKHCENGEVNKIDNKLSHNDSDIVEVGKHSKSFTKKKRKLDVESLTRHSNEEDDIQFEFIRTKSRNKKKIKYEKSNENSKQTTFEVAVVKEKME</sequence>
<dbReference type="GO" id="GO:0005634">
    <property type="term" value="C:nucleus"/>
    <property type="evidence" value="ECO:0007669"/>
    <property type="project" value="UniProtKB-ARBA"/>
</dbReference>
<dbReference type="GO" id="GO:0008406">
    <property type="term" value="P:gonad development"/>
    <property type="evidence" value="ECO:0007669"/>
    <property type="project" value="UniProtKB-ARBA"/>
</dbReference>
<dbReference type="InterPro" id="IPR051095">
    <property type="entry name" value="Dros_DevTransReg"/>
</dbReference>
<evidence type="ECO:0000256" key="2">
    <source>
        <dbReference type="ARBA" id="ARBA00022782"/>
    </source>
</evidence>
<gene>
    <name evidence="7" type="ORF">Anas_12796</name>
</gene>
<dbReference type="PANTHER" id="PTHR23110:SF111">
    <property type="entry name" value="LONGITUDINALS LACKING PROTEIN, ISOFORMS F_I_K_T"/>
    <property type="match status" value="1"/>
</dbReference>
<proteinExistence type="predicted"/>
<dbReference type="PROSITE" id="PS50097">
    <property type="entry name" value="BTB"/>
    <property type="match status" value="1"/>
</dbReference>
<dbReference type="GO" id="GO:0007526">
    <property type="term" value="P:larval somatic muscle development"/>
    <property type="evidence" value="ECO:0007669"/>
    <property type="project" value="UniProtKB-ARBA"/>
</dbReference>
<reference evidence="7 8" key="1">
    <citation type="journal article" date="2019" name="PLoS Biol.">
        <title>Sex chromosomes control vertical transmission of feminizing Wolbachia symbionts in an isopod.</title>
        <authorList>
            <person name="Becking T."/>
            <person name="Chebbi M.A."/>
            <person name="Giraud I."/>
            <person name="Moumen B."/>
            <person name="Laverre T."/>
            <person name="Caubet Y."/>
            <person name="Peccoud J."/>
            <person name="Gilbert C."/>
            <person name="Cordaux R."/>
        </authorList>
    </citation>
    <scope>NUCLEOTIDE SEQUENCE [LARGE SCALE GENOMIC DNA]</scope>
    <source>
        <strain evidence="7">ANa2</strain>
        <tissue evidence="7">Whole body excluding digestive tract and cuticle</tissue>
    </source>
</reference>
<dbReference type="SUPFAM" id="SSF54695">
    <property type="entry name" value="POZ domain"/>
    <property type="match status" value="1"/>
</dbReference>
<dbReference type="GO" id="GO:0048813">
    <property type="term" value="P:dendrite morphogenesis"/>
    <property type="evidence" value="ECO:0007669"/>
    <property type="project" value="UniProtKB-ARBA"/>
</dbReference>
<evidence type="ECO:0000256" key="5">
    <source>
        <dbReference type="ARBA" id="ARBA00037382"/>
    </source>
</evidence>
<keyword evidence="3" id="KW-0524">Neurogenesis</keyword>
<evidence type="ECO:0000256" key="3">
    <source>
        <dbReference type="ARBA" id="ARBA00022902"/>
    </source>
</evidence>
<dbReference type="InterPro" id="IPR000210">
    <property type="entry name" value="BTB/POZ_dom"/>
</dbReference>
<accession>A0A5N5TE02</accession>
<dbReference type="InterPro" id="IPR011333">
    <property type="entry name" value="SKP1/BTB/POZ_sf"/>
</dbReference>
<dbReference type="GO" id="GO:0045467">
    <property type="term" value="P:R7 cell development"/>
    <property type="evidence" value="ECO:0007669"/>
    <property type="project" value="UniProtKB-ARBA"/>
</dbReference>
<name>A0A5N5TE02_9CRUS</name>
<dbReference type="GO" id="GO:0045476">
    <property type="term" value="P:nurse cell apoptotic process"/>
    <property type="evidence" value="ECO:0007669"/>
    <property type="project" value="UniProtKB-ARBA"/>
</dbReference>
<dbReference type="EMBL" id="SEYY01005345">
    <property type="protein sequence ID" value="KAB7503335.1"/>
    <property type="molecule type" value="Genomic_DNA"/>
</dbReference>
<evidence type="ECO:0000256" key="4">
    <source>
        <dbReference type="ARBA" id="ARBA00023242"/>
    </source>
</evidence>
<feature type="domain" description="BTB" evidence="6">
    <location>
        <begin position="4"/>
        <end position="69"/>
    </location>
</feature>
<dbReference type="GO" id="GO:0006357">
    <property type="term" value="P:regulation of transcription by RNA polymerase II"/>
    <property type="evidence" value="ECO:0007669"/>
    <property type="project" value="TreeGrafter"/>
</dbReference>
<evidence type="ECO:0000256" key="1">
    <source>
        <dbReference type="ARBA" id="ARBA00022473"/>
    </source>
</evidence>
<keyword evidence="1" id="KW-0217">Developmental protein</keyword>
<evidence type="ECO:0000313" key="7">
    <source>
        <dbReference type="EMBL" id="KAB7503335.1"/>
    </source>
</evidence>
<evidence type="ECO:0000313" key="8">
    <source>
        <dbReference type="Proteomes" id="UP000326759"/>
    </source>
</evidence>
<dbReference type="AlphaFoldDB" id="A0A5N5TE02"/>
<dbReference type="SMART" id="SM00225">
    <property type="entry name" value="BTB"/>
    <property type="match status" value="1"/>
</dbReference>
<dbReference type="GO" id="GO:0035167">
    <property type="term" value="P:larval lymph gland hemopoiesis"/>
    <property type="evidence" value="ECO:0007669"/>
    <property type="project" value="UniProtKB-ARBA"/>
</dbReference>
<evidence type="ECO:0000259" key="6">
    <source>
        <dbReference type="PROSITE" id="PS50097"/>
    </source>
</evidence>
<organism evidence="7 8">
    <name type="scientific">Armadillidium nasatum</name>
    <dbReference type="NCBI Taxonomy" id="96803"/>
    <lineage>
        <taxon>Eukaryota</taxon>
        <taxon>Metazoa</taxon>
        <taxon>Ecdysozoa</taxon>
        <taxon>Arthropoda</taxon>
        <taxon>Crustacea</taxon>
        <taxon>Multicrustacea</taxon>
        <taxon>Malacostraca</taxon>
        <taxon>Eumalacostraca</taxon>
        <taxon>Peracarida</taxon>
        <taxon>Isopoda</taxon>
        <taxon>Oniscidea</taxon>
        <taxon>Crinocheta</taxon>
        <taxon>Armadillidiidae</taxon>
        <taxon>Armadillidium</taxon>
    </lineage>
</organism>
<dbReference type="PANTHER" id="PTHR23110">
    <property type="entry name" value="BTB DOMAIN TRANSCRIPTION FACTOR"/>
    <property type="match status" value="1"/>
</dbReference>
<dbReference type="OrthoDB" id="6482909at2759"/>
<dbReference type="Gene3D" id="3.30.710.10">
    <property type="entry name" value="Potassium Channel Kv1.1, Chain A"/>
    <property type="match status" value="1"/>
</dbReference>
<keyword evidence="4" id="KW-0539">Nucleus</keyword>
<comment type="caution">
    <text evidence="7">The sequence shown here is derived from an EMBL/GenBank/DDBJ whole genome shotgun (WGS) entry which is preliminary data.</text>
</comment>
<feature type="non-terminal residue" evidence="7">
    <location>
        <position position="1"/>
    </location>
</feature>
<dbReference type="GO" id="GO:0007464">
    <property type="term" value="P:R3/R4 cell fate commitment"/>
    <property type="evidence" value="ECO:0007669"/>
    <property type="project" value="UniProtKB-ARBA"/>
</dbReference>
<dbReference type="CDD" id="cd18315">
    <property type="entry name" value="BTB_POZ_BAB-like"/>
    <property type="match status" value="1"/>
</dbReference>
<dbReference type="GO" id="GO:0016199">
    <property type="term" value="P:axon midline choice point recognition"/>
    <property type="evidence" value="ECO:0007669"/>
    <property type="project" value="UniProtKB-ARBA"/>
</dbReference>
<dbReference type="Pfam" id="PF00651">
    <property type="entry name" value="BTB"/>
    <property type="match status" value="1"/>
</dbReference>